<dbReference type="Gene3D" id="2.40.30.10">
    <property type="entry name" value="Translation factors"/>
    <property type="match status" value="1"/>
</dbReference>
<dbReference type="Proteomes" id="UP001396334">
    <property type="component" value="Unassembled WGS sequence"/>
</dbReference>
<keyword evidence="2" id="KW-1185">Reference proteome</keyword>
<comment type="caution">
    <text evidence="1">The sequence shown here is derived from an EMBL/GenBank/DDBJ whole genome shotgun (WGS) entry which is preliminary data.</text>
</comment>
<dbReference type="EMBL" id="JBBPBN010000023">
    <property type="protein sequence ID" value="KAK9011452.1"/>
    <property type="molecule type" value="Genomic_DNA"/>
</dbReference>
<reference evidence="1 2" key="1">
    <citation type="journal article" date="2024" name="G3 (Bethesda)">
        <title>Genome assembly of Hibiscus sabdariffa L. provides insights into metabolisms of medicinal natural products.</title>
        <authorList>
            <person name="Kim T."/>
        </authorList>
    </citation>
    <scope>NUCLEOTIDE SEQUENCE [LARGE SCALE GENOMIC DNA]</scope>
    <source>
        <strain evidence="1">TK-2024</strain>
        <tissue evidence="1">Old leaves</tissue>
    </source>
</reference>
<organism evidence="1 2">
    <name type="scientific">Hibiscus sabdariffa</name>
    <name type="common">roselle</name>
    <dbReference type="NCBI Taxonomy" id="183260"/>
    <lineage>
        <taxon>Eukaryota</taxon>
        <taxon>Viridiplantae</taxon>
        <taxon>Streptophyta</taxon>
        <taxon>Embryophyta</taxon>
        <taxon>Tracheophyta</taxon>
        <taxon>Spermatophyta</taxon>
        <taxon>Magnoliopsida</taxon>
        <taxon>eudicotyledons</taxon>
        <taxon>Gunneridae</taxon>
        <taxon>Pentapetalae</taxon>
        <taxon>rosids</taxon>
        <taxon>malvids</taxon>
        <taxon>Malvales</taxon>
        <taxon>Malvaceae</taxon>
        <taxon>Malvoideae</taxon>
        <taxon>Hibiscus</taxon>
    </lineage>
</organism>
<evidence type="ECO:0000313" key="2">
    <source>
        <dbReference type="Proteomes" id="UP001396334"/>
    </source>
</evidence>
<accession>A0ABR2RFI4</accession>
<protein>
    <submittedName>
        <fullName evidence="1">Uncharacterized protein</fullName>
    </submittedName>
</protein>
<dbReference type="SUPFAM" id="SSF50447">
    <property type="entry name" value="Translation proteins"/>
    <property type="match status" value="1"/>
</dbReference>
<dbReference type="InterPro" id="IPR009000">
    <property type="entry name" value="Transl_B-barrel_sf"/>
</dbReference>
<sequence length="176" mass="19354">MLVSMMEKDFYLGRILTGRVSSGMVCVGDRIHGLRSNESGIEKIEEGKVVKLMKKKGTSMVLIDSAGADINGWAQQSIDWPYSGKCRGILKLILLIMFFRNAKSANLMRNALKFGNCLDQRLFPAIQSLYLPSFAITASSLCQSAPPHFGLHCNLLPMITSSPLSSTLQNFLAPLL</sequence>
<gene>
    <name evidence="1" type="ORF">V6N11_044302</name>
</gene>
<name>A0ABR2RFI4_9ROSI</name>
<evidence type="ECO:0000313" key="1">
    <source>
        <dbReference type="EMBL" id="KAK9011452.1"/>
    </source>
</evidence>
<proteinExistence type="predicted"/>